<reference evidence="1 2" key="1">
    <citation type="submission" date="2016-09" db="EMBL/GenBank/DDBJ databases">
        <title>The draft genome of Dichanthelium oligosanthes: A C3 panicoid grass species.</title>
        <authorList>
            <person name="Studer A.J."/>
            <person name="Schnable J.C."/>
            <person name="Brutnell T.P."/>
        </authorList>
    </citation>
    <scope>NUCLEOTIDE SEQUENCE [LARGE SCALE GENOMIC DNA]</scope>
    <source>
        <strain evidence="2">cv. Kellogg 1175</strain>
        <tissue evidence="1">Leaf</tissue>
    </source>
</reference>
<gene>
    <name evidence="1" type="ORF">BAE44_0001365</name>
</gene>
<sequence>MAFLGRSGSGRSLTENLDLVGSVNDRRSGFGDFSSHLSTCVG</sequence>
<proteinExistence type="predicted"/>
<name>A0A1E5WJP0_9POAL</name>
<dbReference type="EMBL" id="LWDX02004869">
    <property type="protein sequence ID" value="OEL37616.1"/>
    <property type="molecule type" value="Genomic_DNA"/>
</dbReference>
<dbReference type="Proteomes" id="UP000095767">
    <property type="component" value="Unassembled WGS sequence"/>
</dbReference>
<evidence type="ECO:0000313" key="2">
    <source>
        <dbReference type="Proteomes" id="UP000095767"/>
    </source>
</evidence>
<evidence type="ECO:0000313" key="1">
    <source>
        <dbReference type="EMBL" id="OEL37616.1"/>
    </source>
</evidence>
<accession>A0A1E5WJP0</accession>
<protein>
    <submittedName>
        <fullName evidence="1">Uncharacterized protein</fullName>
    </submittedName>
</protein>
<organism evidence="1 2">
    <name type="scientific">Dichanthelium oligosanthes</name>
    <dbReference type="NCBI Taxonomy" id="888268"/>
    <lineage>
        <taxon>Eukaryota</taxon>
        <taxon>Viridiplantae</taxon>
        <taxon>Streptophyta</taxon>
        <taxon>Embryophyta</taxon>
        <taxon>Tracheophyta</taxon>
        <taxon>Spermatophyta</taxon>
        <taxon>Magnoliopsida</taxon>
        <taxon>Liliopsida</taxon>
        <taxon>Poales</taxon>
        <taxon>Poaceae</taxon>
        <taxon>PACMAD clade</taxon>
        <taxon>Panicoideae</taxon>
        <taxon>Panicodae</taxon>
        <taxon>Paniceae</taxon>
        <taxon>Dichantheliinae</taxon>
        <taxon>Dichanthelium</taxon>
    </lineage>
</organism>
<dbReference type="AlphaFoldDB" id="A0A1E5WJP0"/>
<comment type="caution">
    <text evidence="1">The sequence shown here is derived from an EMBL/GenBank/DDBJ whole genome shotgun (WGS) entry which is preliminary data.</text>
</comment>
<keyword evidence="2" id="KW-1185">Reference proteome</keyword>